<proteinExistence type="predicted"/>
<dbReference type="Gene3D" id="2.120.10.30">
    <property type="entry name" value="TolB, C-terminal domain"/>
    <property type="match status" value="1"/>
</dbReference>
<evidence type="ECO:0000256" key="5">
    <source>
        <dbReference type="PROSITE-ProRule" id="PRU00473"/>
    </source>
</evidence>
<dbReference type="InterPro" id="IPR019734">
    <property type="entry name" value="TPR_rpt"/>
</dbReference>
<comment type="caution">
    <text evidence="8">The sequence shown here is derived from an EMBL/GenBank/DDBJ whole genome shotgun (WGS) entry which is preliminary data.</text>
</comment>
<dbReference type="EMBL" id="WRXN01000007">
    <property type="protein sequence ID" value="MVT09947.1"/>
    <property type="molecule type" value="Genomic_DNA"/>
</dbReference>
<dbReference type="Pfam" id="PF07676">
    <property type="entry name" value="PD40"/>
    <property type="match status" value="1"/>
</dbReference>
<organism evidence="8 9">
    <name type="scientific">Chitinophaga tropicalis</name>
    <dbReference type="NCBI Taxonomy" id="2683588"/>
    <lineage>
        <taxon>Bacteria</taxon>
        <taxon>Pseudomonadati</taxon>
        <taxon>Bacteroidota</taxon>
        <taxon>Chitinophagia</taxon>
        <taxon>Chitinophagales</taxon>
        <taxon>Chitinophagaceae</taxon>
        <taxon>Chitinophaga</taxon>
    </lineage>
</organism>
<dbReference type="PRINTS" id="PR01021">
    <property type="entry name" value="OMPADOMAIN"/>
</dbReference>
<accession>A0A7K1U6G5</accession>
<protein>
    <submittedName>
        <fullName evidence="8">OmpA family protein</fullName>
    </submittedName>
</protein>
<keyword evidence="9" id="KW-1185">Reference proteome</keyword>
<evidence type="ECO:0000256" key="2">
    <source>
        <dbReference type="ARBA" id="ARBA00023136"/>
    </source>
</evidence>
<reference evidence="8 9" key="1">
    <citation type="submission" date="2019-12" db="EMBL/GenBank/DDBJ databases">
        <title>Chitinophaga sp. strain ysch24 (GDMCC 1.1355), whole genome shotgun sequence.</title>
        <authorList>
            <person name="Zhang X."/>
        </authorList>
    </citation>
    <scope>NUCLEOTIDE SEQUENCE [LARGE SCALE GENOMIC DNA]</scope>
    <source>
        <strain evidence="9">ysch24</strain>
    </source>
</reference>
<evidence type="ECO:0000313" key="8">
    <source>
        <dbReference type="EMBL" id="MVT09947.1"/>
    </source>
</evidence>
<evidence type="ECO:0000256" key="6">
    <source>
        <dbReference type="SAM" id="MobiDB-lite"/>
    </source>
</evidence>
<dbReference type="InterPro" id="IPR011990">
    <property type="entry name" value="TPR-like_helical_dom_sf"/>
</dbReference>
<dbReference type="SUPFAM" id="SSF82171">
    <property type="entry name" value="DPP6 N-terminal domain-like"/>
    <property type="match status" value="1"/>
</dbReference>
<evidence type="ECO:0000259" key="7">
    <source>
        <dbReference type="PROSITE" id="PS51123"/>
    </source>
</evidence>
<sequence length="593" mass="65927">MKHIILTAALVSVTVISKAQFAYDYLKAADFYYKKADYSSATQYYEKYLAGSRTIVSHAVYKPYTAVQASKKSQAAVSTEQQAIYRLAESYRLLNDYSKAVPWYAEAMEFDKSAYPLAAYHYAVALRALSRHELAEKAFNYFLEFYTTQDTYRETAHRELQNLRFILSQLHRPDLSLYTVEKAPATLNTEGANYAPVWQGDSVLLFTSTRPDNSAPKNHIYTNRIYGAAFNNGTPDSIRRFLLPQPKETEQGVIALSPDGNTLFLTRWSITDGKKRSVIYSSRKTGESWSEPVLLDTIVNVAGYSAQQPFVTPDGKQLLYASDRPGGQGGFDLWVAELNAEGTPFFTKNLGPVLNTAWNEQAPYYHAASGVLVFSTDGRVGMGGYDFFYSKDSAGAWTTPENFGYPVNSVKDDIYFSSRGSKENILETVWLSSDREATCCLELFSLRKTVPPPPPPAPKPEVPVVATVPPPADVPMVLDNVYYDFNMATLLPASYDALDKLVAMLQQHPAIVIELSAHTDSKGADELNQKLSEARARSCVDYLLSKGIDAARLQSKGYAATRPIAPNTHPDGSDSPEGRARNRRTEFKVLSGR</sequence>
<dbReference type="RefSeq" id="WP_157307396.1">
    <property type="nucleotide sequence ID" value="NZ_WRXN01000007.1"/>
</dbReference>
<keyword evidence="4" id="KW-0802">TPR repeat</keyword>
<dbReference type="InterPro" id="IPR006665">
    <property type="entry name" value="OmpA-like"/>
</dbReference>
<dbReference type="GO" id="GO:0009279">
    <property type="term" value="C:cell outer membrane"/>
    <property type="evidence" value="ECO:0007669"/>
    <property type="project" value="UniProtKB-SubCell"/>
</dbReference>
<dbReference type="SUPFAM" id="SSF48452">
    <property type="entry name" value="TPR-like"/>
    <property type="match status" value="1"/>
</dbReference>
<dbReference type="Gene3D" id="3.30.1330.60">
    <property type="entry name" value="OmpA-like domain"/>
    <property type="match status" value="1"/>
</dbReference>
<feature type="repeat" description="TPR" evidence="4">
    <location>
        <begin position="81"/>
        <end position="114"/>
    </location>
</feature>
<evidence type="ECO:0000256" key="3">
    <source>
        <dbReference type="ARBA" id="ARBA00023237"/>
    </source>
</evidence>
<dbReference type="Proteomes" id="UP000461730">
    <property type="component" value="Unassembled WGS sequence"/>
</dbReference>
<dbReference type="InterPro" id="IPR006664">
    <property type="entry name" value="OMP_bac"/>
</dbReference>
<dbReference type="Gene3D" id="1.25.40.10">
    <property type="entry name" value="Tetratricopeptide repeat domain"/>
    <property type="match status" value="1"/>
</dbReference>
<feature type="domain" description="OmpA-like" evidence="7">
    <location>
        <begin position="470"/>
        <end position="593"/>
    </location>
</feature>
<dbReference type="SUPFAM" id="SSF103088">
    <property type="entry name" value="OmpA-like"/>
    <property type="match status" value="1"/>
</dbReference>
<keyword evidence="3" id="KW-0998">Cell outer membrane</keyword>
<dbReference type="AlphaFoldDB" id="A0A7K1U6G5"/>
<evidence type="ECO:0000256" key="4">
    <source>
        <dbReference type="PROSITE-ProRule" id="PRU00339"/>
    </source>
</evidence>
<feature type="region of interest" description="Disordered" evidence="6">
    <location>
        <begin position="559"/>
        <end position="593"/>
    </location>
</feature>
<dbReference type="Pfam" id="PF00691">
    <property type="entry name" value="OmpA"/>
    <property type="match status" value="1"/>
</dbReference>
<evidence type="ECO:0000313" key="9">
    <source>
        <dbReference type="Proteomes" id="UP000461730"/>
    </source>
</evidence>
<dbReference type="InterPro" id="IPR050330">
    <property type="entry name" value="Bact_OuterMem_StrucFunc"/>
</dbReference>
<feature type="compositionally biased region" description="Basic and acidic residues" evidence="6">
    <location>
        <begin position="576"/>
        <end position="587"/>
    </location>
</feature>
<dbReference type="PROSITE" id="PS51123">
    <property type="entry name" value="OMPA_2"/>
    <property type="match status" value="1"/>
</dbReference>
<dbReference type="InterPro" id="IPR011659">
    <property type="entry name" value="WD40"/>
</dbReference>
<dbReference type="PANTHER" id="PTHR30329:SF21">
    <property type="entry name" value="LIPOPROTEIN YIAD-RELATED"/>
    <property type="match status" value="1"/>
</dbReference>
<dbReference type="CDD" id="cd07185">
    <property type="entry name" value="OmpA_C-like"/>
    <property type="match status" value="1"/>
</dbReference>
<dbReference type="InterPro" id="IPR036737">
    <property type="entry name" value="OmpA-like_sf"/>
</dbReference>
<gene>
    <name evidence="8" type="ORF">GO493_16875</name>
</gene>
<dbReference type="PROSITE" id="PS50005">
    <property type="entry name" value="TPR"/>
    <property type="match status" value="1"/>
</dbReference>
<evidence type="ECO:0000256" key="1">
    <source>
        <dbReference type="ARBA" id="ARBA00004442"/>
    </source>
</evidence>
<keyword evidence="2 5" id="KW-0472">Membrane</keyword>
<dbReference type="PANTHER" id="PTHR30329">
    <property type="entry name" value="STATOR ELEMENT OF FLAGELLAR MOTOR COMPLEX"/>
    <property type="match status" value="1"/>
</dbReference>
<dbReference type="InterPro" id="IPR011042">
    <property type="entry name" value="6-blade_b-propeller_TolB-like"/>
</dbReference>
<name>A0A7K1U6G5_9BACT</name>
<comment type="subcellular location">
    <subcellularLocation>
        <location evidence="1">Cell outer membrane</location>
    </subcellularLocation>
</comment>